<comment type="similarity">
    <text evidence="1">Belongs to the asp23 family.</text>
</comment>
<sequence length="149" mass="15368">MTDTTTTTPTSPTLAVGDLGNSGVAPDPVRTPHLDDRGALVVREKAAQRIAQRATTGTDGVLVSASSGPFGRLAARELPRVRVAVSSGRARVRVDIAVGWGRSVEEVGTAVRRNVSEALTELGGLAVHGVDVAVARIVPERANTGEGPE</sequence>
<evidence type="ECO:0000313" key="4">
    <source>
        <dbReference type="Proteomes" id="UP000183263"/>
    </source>
</evidence>
<dbReference type="InterPro" id="IPR005531">
    <property type="entry name" value="Asp23"/>
</dbReference>
<dbReference type="AlphaFoldDB" id="A0A1G8NLD3"/>
<evidence type="ECO:0000256" key="1">
    <source>
        <dbReference type="ARBA" id="ARBA00005721"/>
    </source>
</evidence>
<evidence type="ECO:0000313" key="3">
    <source>
        <dbReference type="EMBL" id="SDI81101.1"/>
    </source>
</evidence>
<dbReference type="Pfam" id="PF03780">
    <property type="entry name" value="Asp23"/>
    <property type="match status" value="1"/>
</dbReference>
<protein>
    <submittedName>
        <fullName evidence="3">Asp23 family, cell envelope-related function</fullName>
    </submittedName>
</protein>
<organism evidence="3 4">
    <name type="scientific">Rhodococcus triatomae</name>
    <dbReference type="NCBI Taxonomy" id="300028"/>
    <lineage>
        <taxon>Bacteria</taxon>
        <taxon>Bacillati</taxon>
        <taxon>Actinomycetota</taxon>
        <taxon>Actinomycetes</taxon>
        <taxon>Mycobacteriales</taxon>
        <taxon>Nocardiaceae</taxon>
        <taxon>Rhodococcus</taxon>
    </lineage>
</organism>
<feature type="region of interest" description="Disordered" evidence="2">
    <location>
        <begin position="1"/>
        <end position="34"/>
    </location>
</feature>
<keyword evidence="4" id="KW-1185">Reference proteome</keyword>
<dbReference type="Proteomes" id="UP000183263">
    <property type="component" value="Unassembled WGS sequence"/>
</dbReference>
<feature type="compositionally biased region" description="Low complexity" evidence="2">
    <location>
        <begin position="1"/>
        <end position="13"/>
    </location>
</feature>
<evidence type="ECO:0000256" key="2">
    <source>
        <dbReference type="SAM" id="MobiDB-lite"/>
    </source>
</evidence>
<reference evidence="3 4" key="1">
    <citation type="submission" date="2016-10" db="EMBL/GenBank/DDBJ databases">
        <authorList>
            <person name="de Groot N.N."/>
        </authorList>
    </citation>
    <scope>NUCLEOTIDE SEQUENCE [LARGE SCALE GENOMIC DNA]</scope>
    <source>
        <strain evidence="3 4">DSM 44892</strain>
    </source>
</reference>
<dbReference type="RefSeq" id="WP_169847171.1">
    <property type="nucleotide sequence ID" value="NZ_CP048813.1"/>
</dbReference>
<accession>A0A1G8NLD3</accession>
<name>A0A1G8NLD3_9NOCA</name>
<dbReference type="EMBL" id="FNDN01000011">
    <property type="protein sequence ID" value="SDI81101.1"/>
    <property type="molecule type" value="Genomic_DNA"/>
</dbReference>
<proteinExistence type="inferred from homology"/>
<gene>
    <name evidence="3" type="ORF">SAMN05444695_111105</name>
</gene>